<organism evidence="1 2">
    <name type="scientific">Bauhinia variegata</name>
    <name type="common">Purple orchid tree</name>
    <name type="synonym">Phanera variegata</name>
    <dbReference type="NCBI Taxonomy" id="167791"/>
    <lineage>
        <taxon>Eukaryota</taxon>
        <taxon>Viridiplantae</taxon>
        <taxon>Streptophyta</taxon>
        <taxon>Embryophyta</taxon>
        <taxon>Tracheophyta</taxon>
        <taxon>Spermatophyta</taxon>
        <taxon>Magnoliopsida</taxon>
        <taxon>eudicotyledons</taxon>
        <taxon>Gunneridae</taxon>
        <taxon>Pentapetalae</taxon>
        <taxon>rosids</taxon>
        <taxon>fabids</taxon>
        <taxon>Fabales</taxon>
        <taxon>Fabaceae</taxon>
        <taxon>Cercidoideae</taxon>
        <taxon>Cercideae</taxon>
        <taxon>Bauhiniinae</taxon>
        <taxon>Bauhinia</taxon>
    </lineage>
</organism>
<evidence type="ECO:0000313" key="1">
    <source>
        <dbReference type="EMBL" id="KAI4297187.1"/>
    </source>
</evidence>
<sequence>MATLPFFLLLFIFLLILPCTTCNPVCDSYLTCGAESPDIHFPFWIRDWNPDQRCGYPGFELSCDNGRTLLNIPNGGNFVVKDLSSVDVSIDDTDGCLPKRFLEQNVNLTGTPFKWGKDYNLVNLTFFKCSNLLDGNPLEFVPCLSSSYKSDVFVLFPTKSYENEWIASCELISSTWIPMSSSRPWYLPWEIELTWSEPDCGKCNPYSELCGFLEDTGPNVTCYPRYTSPSNGANRDPESGATIGKALAISLLVLICFAVVRPLVCGKSKSGIHRQQSQASVALPTSIALQPQPQPPIVEVAITAVGLDKSIIETYPKIEVIESGTLPDPNDKVCSI</sequence>
<dbReference type="EMBL" id="CM039439">
    <property type="protein sequence ID" value="KAI4297187.1"/>
    <property type="molecule type" value="Genomic_DNA"/>
</dbReference>
<name>A0ACB9KJ40_BAUVA</name>
<reference evidence="1 2" key="1">
    <citation type="journal article" date="2022" name="DNA Res.">
        <title>Chromosomal-level genome assembly of the orchid tree Bauhinia variegata (Leguminosae; Cercidoideae) supports the allotetraploid origin hypothesis of Bauhinia.</title>
        <authorList>
            <person name="Zhong Y."/>
            <person name="Chen Y."/>
            <person name="Zheng D."/>
            <person name="Pang J."/>
            <person name="Liu Y."/>
            <person name="Luo S."/>
            <person name="Meng S."/>
            <person name="Qian L."/>
            <person name="Wei D."/>
            <person name="Dai S."/>
            <person name="Zhou R."/>
        </authorList>
    </citation>
    <scope>NUCLEOTIDE SEQUENCE [LARGE SCALE GENOMIC DNA]</scope>
    <source>
        <strain evidence="1">BV-YZ2020</strain>
    </source>
</reference>
<protein>
    <submittedName>
        <fullName evidence="1">Uncharacterized protein</fullName>
    </submittedName>
</protein>
<proteinExistence type="predicted"/>
<comment type="caution">
    <text evidence="1">The sequence shown here is derived from an EMBL/GenBank/DDBJ whole genome shotgun (WGS) entry which is preliminary data.</text>
</comment>
<gene>
    <name evidence="1" type="ORF">L6164_037086</name>
</gene>
<accession>A0ACB9KJ40</accession>
<evidence type="ECO:0000313" key="2">
    <source>
        <dbReference type="Proteomes" id="UP000828941"/>
    </source>
</evidence>
<keyword evidence="2" id="KW-1185">Reference proteome</keyword>
<dbReference type="Proteomes" id="UP000828941">
    <property type="component" value="Chromosome 14"/>
</dbReference>